<dbReference type="AlphaFoldDB" id="A0A2R7Z0U7"/>
<dbReference type="InterPro" id="IPR007061">
    <property type="entry name" value="MST-like"/>
</dbReference>
<dbReference type="SUPFAM" id="SSF109854">
    <property type="entry name" value="DinB/YfiT-like putative metalloenzymes"/>
    <property type="match status" value="1"/>
</dbReference>
<protein>
    <submittedName>
        <fullName evidence="1">Mini-circle protein</fullName>
    </submittedName>
</protein>
<accession>A0A2R7Z0U7</accession>
<dbReference type="Proteomes" id="UP000244867">
    <property type="component" value="Unassembled WGS sequence"/>
</dbReference>
<dbReference type="EMBL" id="PYXZ01000001">
    <property type="protein sequence ID" value="PUA82245.1"/>
    <property type="molecule type" value="Genomic_DNA"/>
</dbReference>
<gene>
    <name evidence="1" type="ORF">C7S10_00310</name>
</gene>
<dbReference type="InterPro" id="IPR034660">
    <property type="entry name" value="DinB/YfiT-like"/>
</dbReference>
<sequence>MTEVTPPERSRPVQRGSERELLESMLDFYRATVVTKVAGLGDDQAFSATVWPSTLTPATVVKHLSGTERFWFSIDFAALDVTWPWTDDDLHSNFRVESGDTLAAIVSEYVEECARSREAVAAADLDDLARGEDMDFTLRYAMLHMIQETARHCGHLDLLREVTDGAVGM</sequence>
<organism evidence="1 2">
    <name type="scientific">Nocardioides currus</name>
    <dbReference type="NCBI Taxonomy" id="2133958"/>
    <lineage>
        <taxon>Bacteria</taxon>
        <taxon>Bacillati</taxon>
        <taxon>Actinomycetota</taxon>
        <taxon>Actinomycetes</taxon>
        <taxon>Propionibacteriales</taxon>
        <taxon>Nocardioidaceae</taxon>
        <taxon>Nocardioides</taxon>
    </lineage>
</organism>
<keyword evidence="2" id="KW-1185">Reference proteome</keyword>
<dbReference type="OrthoDB" id="4548523at2"/>
<comment type="caution">
    <text evidence="1">The sequence shown here is derived from an EMBL/GenBank/DDBJ whole genome shotgun (WGS) entry which is preliminary data.</text>
</comment>
<dbReference type="RefSeq" id="WP_108342431.1">
    <property type="nucleotide sequence ID" value="NZ_PYXZ01000001.1"/>
</dbReference>
<reference evidence="1 2" key="1">
    <citation type="submission" date="2018-03" db="EMBL/GenBank/DDBJ databases">
        <authorList>
            <person name="Keele B.F."/>
        </authorList>
    </citation>
    <scope>NUCLEOTIDE SEQUENCE [LARGE SCALE GENOMIC DNA]</scope>
    <source>
        <strain evidence="1 2">IB-3</strain>
    </source>
</reference>
<dbReference type="Gene3D" id="1.20.120.450">
    <property type="entry name" value="dinb family like domain"/>
    <property type="match status" value="1"/>
</dbReference>
<proteinExistence type="predicted"/>
<dbReference type="Pfam" id="PF04978">
    <property type="entry name" value="MST"/>
    <property type="match status" value="1"/>
</dbReference>
<evidence type="ECO:0000313" key="2">
    <source>
        <dbReference type="Proteomes" id="UP000244867"/>
    </source>
</evidence>
<evidence type="ECO:0000313" key="1">
    <source>
        <dbReference type="EMBL" id="PUA82245.1"/>
    </source>
</evidence>
<name>A0A2R7Z0U7_9ACTN</name>